<dbReference type="HOGENOM" id="CLU_1499161_0_0_1"/>
<reference evidence="1 2" key="1">
    <citation type="submission" date="2013-11" db="EMBL/GenBank/DDBJ databases">
        <title>The Genome Sequence of Phytophthora parasitica P1569.</title>
        <authorList>
            <consortium name="The Broad Institute Genomics Platform"/>
            <person name="Russ C."/>
            <person name="Tyler B."/>
            <person name="Panabieres F."/>
            <person name="Shan W."/>
            <person name="Tripathy S."/>
            <person name="Grunwald N."/>
            <person name="Machado M."/>
            <person name="Johnson C.S."/>
            <person name="Arredondo F."/>
            <person name="Hong C."/>
            <person name="Coffey M."/>
            <person name="Young S.K."/>
            <person name="Zeng Q."/>
            <person name="Gargeya S."/>
            <person name="Fitzgerald M."/>
            <person name="Abouelleil A."/>
            <person name="Alvarado L."/>
            <person name="Chapman S.B."/>
            <person name="Gainer-Dewar J."/>
            <person name="Goldberg J."/>
            <person name="Griggs A."/>
            <person name="Gujja S."/>
            <person name="Hansen M."/>
            <person name="Howarth C."/>
            <person name="Imamovic A."/>
            <person name="Ireland A."/>
            <person name="Larimer J."/>
            <person name="McCowan C."/>
            <person name="Murphy C."/>
            <person name="Pearson M."/>
            <person name="Poon T.W."/>
            <person name="Priest M."/>
            <person name="Roberts A."/>
            <person name="Saif S."/>
            <person name="Shea T."/>
            <person name="Sykes S."/>
            <person name="Wortman J."/>
            <person name="Nusbaum C."/>
            <person name="Birren B."/>
        </authorList>
    </citation>
    <scope>NUCLEOTIDE SEQUENCE [LARGE SCALE GENOMIC DNA]</scope>
    <source>
        <strain evidence="1 2">P1569</strain>
    </source>
</reference>
<evidence type="ECO:0000313" key="1">
    <source>
        <dbReference type="EMBL" id="ETI33486.1"/>
    </source>
</evidence>
<evidence type="ECO:0000313" key="2">
    <source>
        <dbReference type="Proteomes" id="UP000018721"/>
    </source>
</evidence>
<protein>
    <submittedName>
        <fullName evidence="1">Uncharacterized protein</fullName>
    </submittedName>
</protein>
<accession>V9E3F2</accession>
<sequence>MTVKPTPPSTQMTIILVEDIPFRVPVLCSSKTLREDEDREDALALLPSSLPRKFCGDVVSCSIGTLDSDTVDGVAVGVDVVGGSVLTGAGVSVAASVATGAGVDTGVLVVEASVTTGTVTASVATGGVVTASVTTGAAVVTIGAAGPVTGGAVVSTGVAVSTAGAVTSGFAAVTVPASCA</sequence>
<name>V9E3F2_PHYNI</name>
<dbReference type="EMBL" id="ANIZ01003438">
    <property type="protein sequence ID" value="ETI33486.1"/>
    <property type="molecule type" value="Genomic_DNA"/>
</dbReference>
<keyword evidence="2" id="KW-1185">Reference proteome</keyword>
<gene>
    <name evidence="1" type="ORF">F443_19839</name>
</gene>
<dbReference type="Proteomes" id="UP000018721">
    <property type="component" value="Unassembled WGS sequence"/>
</dbReference>
<comment type="caution">
    <text evidence="1">The sequence shown here is derived from an EMBL/GenBank/DDBJ whole genome shotgun (WGS) entry which is preliminary data.</text>
</comment>
<dbReference type="AlphaFoldDB" id="V9E3F2"/>
<proteinExistence type="predicted"/>
<organism evidence="1 2">
    <name type="scientific">Phytophthora nicotianae P1569</name>
    <dbReference type="NCBI Taxonomy" id="1317065"/>
    <lineage>
        <taxon>Eukaryota</taxon>
        <taxon>Sar</taxon>
        <taxon>Stramenopiles</taxon>
        <taxon>Oomycota</taxon>
        <taxon>Peronosporomycetes</taxon>
        <taxon>Peronosporales</taxon>
        <taxon>Peronosporaceae</taxon>
        <taxon>Phytophthora</taxon>
    </lineage>
</organism>